<proteinExistence type="predicted"/>
<dbReference type="Pfam" id="PF07963">
    <property type="entry name" value="N_methyl"/>
    <property type="match status" value="1"/>
</dbReference>
<reference evidence="2 3" key="1">
    <citation type="submission" date="2016-10" db="EMBL/GenBank/DDBJ databases">
        <title>Complete Genome Sequence of Peptococcaceae strain DCMF.</title>
        <authorList>
            <person name="Edwards R.J."/>
            <person name="Holland S.I."/>
            <person name="Deshpande N.P."/>
            <person name="Wong Y.K."/>
            <person name="Ertan H."/>
            <person name="Manefield M."/>
            <person name="Russell T.L."/>
            <person name="Lee M.J."/>
        </authorList>
    </citation>
    <scope>NUCLEOTIDE SEQUENCE [LARGE SCALE GENOMIC DNA]</scope>
    <source>
        <strain evidence="2 3">DCMF</strain>
    </source>
</reference>
<accession>A0A3G1KX02</accession>
<name>A0A3G1KX02_FORW1</name>
<dbReference type="EMBL" id="CP017634">
    <property type="protein sequence ID" value="ATW26735.1"/>
    <property type="molecule type" value="Genomic_DNA"/>
</dbReference>
<organism evidence="2 3">
    <name type="scientific">Formimonas warabiya</name>
    <dbReference type="NCBI Taxonomy" id="1761012"/>
    <lineage>
        <taxon>Bacteria</taxon>
        <taxon>Bacillati</taxon>
        <taxon>Bacillota</taxon>
        <taxon>Clostridia</taxon>
        <taxon>Eubacteriales</taxon>
        <taxon>Peptococcaceae</taxon>
        <taxon>Candidatus Formimonas</taxon>
    </lineage>
</organism>
<evidence type="ECO:0000256" key="1">
    <source>
        <dbReference type="SAM" id="Phobius"/>
    </source>
</evidence>
<gene>
    <name evidence="2" type="ORF">DCMF_19975</name>
</gene>
<dbReference type="RefSeq" id="WP_148136056.1">
    <property type="nucleotide sequence ID" value="NZ_CP017634.1"/>
</dbReference>
<evidence type="ECO:0000313" key="2">
    <source>
        <dbReference type="EMBL" id="ATW26735.1"/>
    </source>
</evidence>
<evidence type="ECO:0008006" key="4">
    <source>
        <dbReference type="Google" id="ProtNLM"/>
    </source>
</evidence>
<keyword evidence="1" id="KW-1133">Transmembrane helix</keyword>
<feature type="transmembrane region" description="Helical" evidence="1">
    <location>
        <begin position="6"/>
        <end position="29"/>
    </location>
</feature>
<sequence length="121" mass="13945">MNDKGFTLIEVVVATVLLVIVLVPVFSLVTQSYIHVRMADDYNKAAFYMQERAEEIKVAEFDSIEDEPDKSFGQYVLREDITDQEEDDETGDVLIKKVVLSMKKDGRNLGQYQFYVYRGGY</sequence>
<dbReference type="InterPro" id="IPR012902">
    <property type="entry name" value="N_methyl_site"/>
</dbReference>
<dbReference type="KEGG" id="fwa:DCMF_19975"/>
<keyword evidence="3" id="KW-1185">Reference proteome</keyword>
<dbReference type="NCBIfam" id="TIGR02532">
    <property type="entry name" value="IV_pilin_GFxxxE"/>
    <property type="match status" value="1"/>
</dbReference>
<evidence type="ECO:0000313" key="3">
    <source>
        <dbReference type="Proteomes" id="UP000323521"/>
    </source>
</evidence>
<keyword evidence="1" id="KW-0472">Membrane</keyword>
<dbReference type="AlphaFoldDB" id="A0A3G1KX02"/>
<dbReference type="Proteomes" id="UP000323521">
    <property type="component" value="Chromosome"/>
</dbReference>
<keyword evidence="1" id="KW-0812">Transmembrane</keyword>
<protein>
    <recommendedName>
        <fullName evidence="4">Prepilin-type N-terminal cleavage/methylation domain-containing protein</fullName>
    </recommendedName>
</protein>